<name>A0A1L3MFT8_9MICO</name>
<feature type="compositionally biased region" description="Low complexity" evidence="1">
    <location>
        <begin position="161"/>
        <end position="170"/>
    </location>
</feature>
<feature type="compositionally biased region" description="Basic and acidic residues" evidence="1">
    <location>
        <begin position="24"/>
        <end position="50"/>
    </location>
</feature>
<proteinExistence type="predicted"/>
<dbReference type="KEGG" id="jte:ASJ30_06480"/>
<sequence length="204" mass="21111">MPAAARPSTDRSTTWCAQGGEQVEAVRGEAVADRGDVGSLRPEELDEGRPDGSGGAVDEGPVAGAQVRDPQAGVRVVPALGGAGRRLEVEVVRHPQHQAVGRDRNQLGVRARSAVDEARDALALVPPVDALAEGLDHPGVLGSEHRHPRSRPPADEPVDPRPAGAVGGVRPVDRRRVDPDEQLARAGGGVGDRLVAEDVGSAVP</sequence>
<accession>A0A1L3MFT8</accession>
<feature type="region of interest" description="Disordered" evidence="1">
    <location>
        <begin position="1"/>
        <end position="74"/>
    </location>
</feature>
<feature type="compositionally biased region" description="Basic and acidic residues" evidence="1">
    <location>
        <begin position="171"/>
        <end position="183"/>
    </location>
</feature>
<evidence type="ECO:0000313" key="3">
    <source>
        <dbReference type="Proteomes" id="UP000182938"/>
    </source>
</evidence>
<organism evidence="2 3">
    <name type="scientific">Janibacter indicus</name>
    <dbReference type="NCBI Taxonomy" id="857417"/>
    <lineage>
        <taxon>Bacteria</taxon>
        <taxon>Bacillati</taxon>
        <taxon>Actinomycetota</taxon>
        <taxon>Actinomycetes</taxon>
        <taxon>Micrococcales</taxon>
        <taxon>Intrasporangiaceae</taxon>
        <taxon>Janibacter</taxon>
    </lineage>
</organism>
<protein>
    <submittedName>
        <fullName evidence="2">Uncharacterized protein</fullName>
    </submittedName>
</protein>
<keyword evidence="3" id="KW-1185">Reference proteome</keyword>
<gene>
    <name evidence="2" type="ORF">ASJ30_06480</name>
</gene>
<dbReference type="Proteomes" id="UP000182938">
    <property type="component" value="Chromosome"/>
</dbReference>
<feature type="region of interest" description="Disordered" evidence="1">
    <location>
        <begin position="133"/>
        <end position="204"/>
    </location>
</feature>
<dbReference type="AlphaFoldDB" id="A0A1L3MFT8"/>
<evidence type="ECO:0000256" key="1">
    <source>
        <dbReference type="SAM" id="MobiDB-lite"/>
    </source>
</evidence>
<dbReference type="EMBL" id="CP013290">
    <property type="protein sequence ID" value="APH01235.1"/>
    <property type="molecule type" value="Genomic_DNA"/>
</dbReference>
<evidence type="ECO:0000313" key="2">
    <source>
        <dbReference type="EMBL" id="APH01235.1"/>
    </source>
</evidence>
<reference evidence="2 3" key="1">
    <citation type="submission" date="2015-11" db="EMBL/GenBank/DDBJ databases">
        <authorList>
            <person name="Zhang Y."/>
            <person name="Guo Z."/>
        </authorList>
    </citation>
    <scope>NUCLEOTIDE SEQUENCE [LARGE SCALE GENOMIC DNA]</scope>
    <source>
        <strain evidence="2 3">YFY001</strain>
    </source>
</reference>